<organism evidence="1 2">
    <name type="scientific">Trifolium medium</name>
    <dbReference type="NCBI Taxonomy" id="97028"/>
    <lineage>
        <taxon>Eukaryota</taxon>
        <taxon>Viridiplantae</taxon>
        <taxon>Streptophyta</taxon>
        <taxon>Embryophyta</taxon>
        <taxon>Tracheophyta</taxon>
        <taxon>Spermatophyta</taxon>
        <taxon>Magnoliopsida</taxon>
        <taxon>eudicotyledons</taxon>
        <taxon>Gunneridae</taxon>
        <taxon>Pentapetalae</taxon>
        <taxon>rosids</taxon>
        <taxon>fabids</taxon>
        <taxon>Fabales</taxon>
        <taxon>Fabaceae</taxon>
        <taxon>Papilionoideae</taxon>
        <taxon>50 kb inversion clade</taxon>
        <taxon>NPAAA clade</taxon>
        <taxon>Hologalegina</taxon>
        <taxon>IRL clade</taxon>
        <taxon>Trifolieae</taxon>
        <taxon>Trifolium</taxon>
    </lineage>
</organism>
<protein>
    <submittedName>
        <fullName evidence="1">Uncharacterized protein</fullName>
    </submittedName>
</protein>
<name>A0A392RQ76_9FABA</name>
<sequence>MTDPAWWRRHGSGVVADNIVPADGGCSKERER</sequence>
<evidence type="ECO:0000313" key="1">
    <source>
        <dbReference type="EMBL" id="MCI37715.1"/>
    </source>
</evidence>
<accession>A0A392RQ76</accession>
<keyword evidence="2" id="KW-1185">Reference proteome</keyword>
<evidence type="ECO:0000313" key="2">
    <source>
        <dbReference type="Proteomes" id="UP000265520"/>
    </source>
</evidence>
<dbReference type="Proteomes" id="UP000265520">
    <property type="component" value="Unassembled WGS sequence"/>
</dbReference>
<proteinExistence type="predicted"/>
<dbReference type="AlphaFoldDB" id="A0A392RQ76"/>
<comment type="caution">
    <text evidence="1">The sequence shown here is derived from an EMBL/GenBank/DDBJ whole genome shotgun (WGS) entry which is preliminary data.</text>
</comment>
<dbReference type="EMBL" id="LXQA010247587">
    <property type="protein sequence ID" value="MCI37715.1"/>
    <property type="molecule type" value="Genomic_DNA"/>
</dbReference>
<feature type="non-terminal residue" evidence="1">
    <location>
        <position position="32"/>
    </location>
</feature>
<reference evidence="1 2" key="1">
    <citation type="journal article" date="2018" name="Front. Plant Sci.">
        <title>Red Clover (Trifolium pratense) and Zigzag Clover (T. medium) - A Picture of Genomic Similarities and Differences.</title>
        <authorList>
            <person name="Dluhosova J."/>
            <person name="Istvanek J."/>
            <person name="Nedelnik J."/>
            <person name="Repkova J."/>
        </authorList>
    </citation>
    <scope>NUCLEOTIDE SEQUENCE [LARGE SCALE GENOMIC DNA]</scope>
    <source>
        <strain evidence="2">cv. 10/8</strain>
        <tissue evidence="1">Leaf</tissue>
    </source>
</reference>